<dbReference type="Proteomes" id="UP000037151">
    <property type="component" value="Unassembled WGS sequence"/>
</dbReference>
<proteinExistence type="predicted"/>
<dbReference type="PATRIC" id="fig|42234.21.peg.1554"/>
<dbReference type="EMBL" id="JPPY01000044">
    <property type="protein sequence ID" value="KND38479.1"/>
    <property type="molecule type" value="Genomic_DNA"/>
</dbReference>
<gene>
    <name evidence="1" type="ORF">IQ63_07540</name>
</gene>
<accession>A0A0L0KLL9</accession>
<organism evidence="1 2">
    <name type="scientific">Streptomyces acidiscabies</name>
    <dbReference type="NCBI Taxonomy" id="42234"/>
    <lineage>
        <taxon>Bacteria</taxon>
        <taxon>Bacillati</taxon>
        <taxon>Actinomycetota</taxon>
        <taxon>Actinomycetes</taxon>
        <taxon>Kitasatosporales</taxon>
        <taxon>Streptomycetaceae</taxon>
        <taxon>Streptomyces</taxon>
    </lineage>
</organism>
<protein>
    <submittedName>
        <fullName evidence="1">Uncharacterized protein</fullName>
    </submittedName>
</protein>
<evidence type="ECO:0000313" key="1">
    <source>
        <dbReference type="EMBL" id="KND38479.1"/>
    </source>
</evidence>
<reference evidence="2" key="1">
    <citation type="submission" date="2014-07" db="EMBL/GenBank/DDBJ databases">
        <title>Genome sequencing of plant-pathogenic Streptomyces species.</title>
        <authorList>
            <person name="Harrison J."/>
            <person name="Sapp M."/>
            <person name="Thwaites R."/>
            <person name="Studholme D.J."/>
        </authorList>
    </citation>
    <scope>NUCLEOTIDE SEQUENCE [LARGE SCALE GENOMIC DNA]</scope>
    <source>
        <strain evidence="2">NCPPB 4445</strain>
    </source>
</reference>
<evidence type="ECO:0000313" key="2">
    <source>
        <dbReference type="Proteomes" id="UP000037151"/>
    </source>
</evidence>
<dbReference type="OrthoDB" id="4240292at2"/>
<comment type="caution">
    <text evidence="1">The sequence shown here is derived from an EMBL/GenBank/DDBJ whole genome shotgun (WGS) entry which is preliminary data.</text>
</comment>
<sequence length="150" mass="16956">MASWATTADVLDITGTTVTAAQLTRAQYVIDMLSGRTYDIHDLLVQENRTRDLYWLKLAVAYQAAWMISQPDMFTRMNVTSVNQDTSQAQMGASALVLSPLARRALNRVSWRGTRSLQVQRHRQADDLGVLPAGSPVYDYAWEEPLWRPL</sequence>
<name>A0A0L0KLL9_9ACTN</name>
<dbReference type="RefSeq" id="WP_050369930.1">
    <property type="nucleotide sequence ID" value="NZ_KQ257806.1"/>
</dbReference>
<dbReference type="AlphaFoldDB" id="A0A0L0KLL9"/>